<evidence type="ECO:0000313" key="2">
    <source>
        <dbReference type="Proteomes" id="UP001055811"/>
    </source>
</evidence>
<comment type="caution">
    <text evidence="1">The sequence shown here is derived from an EMBL/GenBank/DDBJ whole genome shotgun (WGS) entry which is preliminary data.</text>
</comment>
<sequence>MRLPYHVPNRFGGLHITMPSLGPAKALQIPVKFVSEAFLIPSDSAHLVARLQEYNVETAIAIVADGGATLAIDTQHLRLNLRVGSLYQFIGELSIQPNNDVILKARVEIEVPYLINFYLEMKAHPVYGTGEKAQFLVQQWMAILKPPQISSEFVSALDSVIDELDDAEWGVVISQRSGETDDCFIVDLAVDLAIGQIKAVGAKAKSILEKWLELRTKEKHTRNKDVRIGIFLKTMENKKVCNLGILRVSPLLRDKLVRNKILQESLITKDA</sequence>
<protein>
    <submittedName>
        <fullName evidence="1">Uncharacterized protein</fullName>
    </submittedName>
</protein>
<organism evidence="1 2">
    <name type="scientific">Cichorium intybus</name>
    <name type="common">Chicory</name>
    <dbReference type="NCBI Taxonomy" id="13427"/>
    <lineage>
        <taxon>Eukaryota</taxon>
        <taxon>Viridiplantae</taxon>
        <taxon>Streptophyta</taxon>
        <taxon>Embryophyta</taxon>
        <taxon>Tracheophyta</taxon>
        <taxon>Spermatophyta</taxon>
        <taxon>Magnoliopsida</taxon>
        <taxon>eudicotyledons</taxon>
        <taxon>Gunneridae</taxon>
        <taxon>Pentapetalae</taxon>
        <taxon>asterids</taxon>
        <taxon>campanulids</taxon>
        <taxon>Asterales</taxon>
        <taxon>Asteraceae</taxon>
        <taxon>Cichorioideae</taxon>
        <taxon>Cichorieae</taxon>
        <taxon>Cichoriinae</taxon>
        <taxon>Cichorium</taxon>
    </lineage>
</organism>
<reference evidence="1 2" key="2">
    <citation type="journal article" date="2022" name="Mol. Ecol. Resour.">
        <title>The genomes of chicory, endive, great burdock and yacon provide insights into Asteraceae paleo-polyploidization history and plant inulin production.</title>
        <authorList>
            <person name="Fan W."/>
            <person name="Wang S."/>
            <person name="Wang H."/>
            <person name="Wang A."/>
            <person name="Jiang F."/>
            <person name="Liu H."/>
            <person name="Zhao H."/>
            <person name="Xu D."/>
            <person name="Zhang Y."/>
        </authorList>
    </citation>
    <scope>NUCLEOTIDE SEQUENCE [LARGE SCALE GENOMIC DNA]</scope>
    <source>
        <strain evidence="2">cv. Punajuju</strain>
        <tissue evidence="1">Leaves</tissue>
    </source>
</reference>
<dbReference type="Proteomes" id="UP001055811">
    <property type="component" value="Linkage Group LG03"/>
</dbReference>
<proteinExistence type="predicted"/>
<reference evidence="2" key="1">
    <citation type="journal article" date="2022" name="Mol. Ecol. Resour.">
        <title>The genomes of chicory, endive, great burdock and yacon provide insights into Asteraceae palaeo-polyploidization history and plant inulin production.</title>
        <authorList>
            <person name="Fan W."/>
            <person name="Wang S."/>
            <person name="Wang H."/>
            <person name="Wang A."/>
            <person name="Jiang F."/>
            <person name="Liu H."/>
            <person name="Zhao H."/>
            <person name="Xu D."/>
            <person name="Zhang Y."/>
        </authorList>
    </citation>
    <scope>NUCLEOTIDE SEQUENCE [LARGE SCALE GENOMIC DNA]</scope>
    <source>
        <strain evidence="2">cv. Punajuju</strain>
    </source>
</reference>
<keyword evidence="2" id="KW-1185">Reference proteome</keyword>
<gene>
    <name evidence="1" type="ORF">L2E82_18523</name>
</gene>
<dbReference type="EMBL" id="CM042011">
    <property type="protein sequence ID" value="KAI3768091.1"/>
    <property type="molecule type" value="Genomic_DNA"/>
</dbReference>
<accession>A0ACB9FB95</accession>
<name>A0ACB9FB95_CICIN</name>
<evidence type="ECO:0000313" key="1">
    <source>
        <dbReference type="EMBL" id="KAI3768091.1"/>
    </source>
</evidence>